<dbReference type="RefSeq" id="WP_117690355.1">
    <property type="nucleotide sequence ID" value="NZ_JAQESI010000070.1"/>
</dbReference>
<evidence type="ECO:0000313" key="2">
    <source>
        <dbReference type="EMBL" id="RGN22419.1"/>
    </source>
</evidence>
<evidence type="ECO:0000313" key="3">
    <source>
        <dbReference type="Proteomes" id="UP000260970"/>
    </source>
</evidence>
<keyword evidence="1" id="KW-0812">Transmembrane</keyword>
<feature type="transmembrane region" description="Helical" evidence="1">
    <location>
        <begin position="43"/>
        <end position="61"/>
    </location>
</feature>
<evidence type="ECO:0008006" key="4">
    <source>
        <dbReference type="Google" id="ProtNLM"/>
    </source>
</evidence>
<keyword evidence="1" id="KW-1133">Transmembrane helix</keyword>
<protein>
    <recommendedName>
        <fullName evidence="4">Class IIb bacteriocin, lactobin A/cerein 7B family</fullName>
    </recommendedName>
</protein>
<reference evidence="2 3" key="1">
    <citation type="submission" date="2018-08" db="EMBL/GenBank/DDBJ databases">
        <title>A genome reference for cultivated species of the human gut microbiota.</title>
        <authorList>
            <person name="Zou Y."/>
            <person name="Xue W."/>
            <person name="Luo G."/>
        </authorList>
    </citation>
    <scope>NUCLEOTIDE SEQUENCE [LARGE SCALE GENOMIC DNA]</scope>
    <source>
        <strain evidence="2 3">OM05-6AA</strain>
    </source>
</reference>
<dbReference type="AlphaFoldDB" id="A0A3E5AM34"/>
<keyword evidence="1" id="KW-0472">Membrane</keyword>
<evidence type="ECO:0000256" key="1">
    <source>
        <dbReference type="SAM" id="Phobius"/>
    </source>
</evidence>
<name>A0A3E5AM34_9FIRM</name>
<dbReference type="Proteomes" id="UP000260970">
    <property type="component" value="Unassembled WGS sequence"/>
</dbReference>
<dbReference type="EMBL" id="QSUG01000009">
    <property type="protein sequence ID" value="RGN22419.1"/>
    <property type="molecule type" value="Genomic_DNA"/>
</dbReference>
<accession>A0A3E5AM34</accession>
<proteinExistence type="predicted"/>
<gene>
    <name evidence="2" type="ORF">DXB72_10015</name>
</gene>
<sequence>MGIRTYCRIFCWLKKGNKMDNFKRLSMQELYDVEGGIFGVDDAIFWTLVAAGFAGGIATGVSRKNRKEQCYE</sequence>
<organism evidence="2 3">
    <name type="scientific">Agathobacter rectalis</name>
    <dbReference type="NCBI Taxonomy" id="39491"/>
    <lineage>
        <taxon>Bacteria</taxon>
        <taxon>Bacillati</taxon>
        <taxon>Bacillota</taxon>
        <taxon>Clostridia</taxon>
        <taxon>Lachnospirales</taxon>
        <taxon>Lachnospiraceae</taxon>
        <taxon>Agathobacter</taxon>
    </lineage>
</organism>
<comment type="caution">
    <text evidence="2">The sequence shown here is derived from an EMBL/GenBank/DDBJ whole genome shotgun (WGS) entry which is preliminary data.</text>
</comment>